<dbReference type="EMBL" id="JBHSGS010000062">
    <property type="protein sequence ID" value="MFC4720288.1"/>
    <property type="molecule type" value="Genomic_DNA"/>
</dbReference>
<evidence type="ECO:0000313" key="2">
    <source>
        <dbReference type="Proteomes" id="UP001595969"/>
    </source>
</evidence>
<keyword evidence="2" id="KW-1185">Reference proteome</keyword>
<sequence>MITVNSAMQQENIKMLLEGIEEEGVTFSFKEKKGIQLIFKITGEKEQAVRKAKDAIKGTDWGKVLYFNVV</sequence>
<gene>
    <name evidence="1" type="ORF">ACFO5I_11200</name>
</gene>
<organism evidence="1 2">
    <name type="scientific">Enterococcus lemanii</name>
    <dbReference type="NCBI Taxonomy" id="1159752"/>
    <lineage>
        <taxon>Bacteria</taxon>
        <taxon>Bacillati</taxon>
        <taxon>Bacillota</taxon>
        <taxon>Bacilli</taxon>
        <taxon>Lactobacillales</taxon>
        <taxon>Enterococcaceae</taxon>
        <taxon>Enterococcus</taxon>
    </lineage>
</organism>
<evidence type="ECO:0000313" key="1">
    <source>
        <dbReference type="EMBL" id="MFC4720288.1"/>
    </source>
</evidence>
<proteinExistence type="predicted"/>
<dbReference type="RefSeq" id="WP_204653656.1">
    <property type="nucleotide sequence ID" value="NZ_JAFBFD010000011.1"/>
</dbReference>
<dbReference type="Proteomes" id="UP001595969">
    <property type="component" value="Unassembled WGS sequence"/>
</dbReference>
<protein>
    <submittedName>
        <fullName evidence="1">Uncharacterized protein</fullName>
    </submittedName>
</protein>
<comment type="caution">
    <text evidence="1">The sequence shown here is derived from an EMBL/GenBank/DDBJ whole genome shotgun (WGS) entry which is preliminary data.</text>
</comment>
<reference evidence="2" key="1">
    <citation type="journal article" date="2019" name="Int. J. Syst. Evol. Microbiol.">
        <title>The Global Catalogue of Microorganisms (GCM) 10K type strain sequencing project: providing services to taxonomists for standard genome sequencing and annotation.</title>
        <authorList>
            <consortium name="The Broad Institute Genomics Platform"/>
            <consortium name="The Broad Institute Genome Sequencing Center for Infectious Disease"/>
            <person name="Wu L."/>
            <person name="Ma J."/>
        </authorList>
    </citation>
    <scope>NUCLEOTIDE SEQUENCE [LARGE SCALE GENOMIC DNA]</scope>
    <source>
        <strain evidence="2">CGMCC 1.19032</strain>
    </source>
</reference>
<accession>A0ABV9N0X8</accession>
<name>A0ABV9N0X8_9ENTE</name>